<organism evidence="1 2">
    <name type="scientific">Panagrolaimus superbus</name>
    <dbReference type="NCBI Taxonomy" id="310955"/>
    <lineage>
        <taxon>Eukaryota</taxon>
        <taxon>Metazoa</taxon>
        <taxon>Ecdysozoa</taxon>
        <taxon>Nematoda</taxon>
        <taxon>Chromadorea</taxon>
        <taxon>Rhabditida</taxon>
        <taxon>Tylenchina</taxon>
        <taxon>Panagrolaimomorpha</taxon>
        <taxon>Panagrolaimoidea</taxon>
        <taxon>Panagrolaimidae</taxon>
        <taxon>Panagrolaimus</taxon>
    </lineage>
</organism>
<evidence type="ECO:0000313" key="1">
    <source>
        <dbReference type="Proteomes" id="UP000887577"/>
    </source>
</evidence>
<reference evidence="2" key="1">
    <citation type="submission" date="2022-11" db="UniProtKB">
        <authorList>
            <consortium name="WormBaseParasite"/>
        </authorList>
    </citation>
    <scope>IDENTIFICATION</scope>
</reference>
<accession>A0A914Y146</accession>
<dbReference type="WBParaSite" id="PSU_v2.g12944.t1">
    <property type="protein sequence ID" value="PSU_v2.g12944.t1"/>
    <property type="gene ID" value="PSU_v2.g12944"/>
</dbReference>
<proteinExistence type="predicted"/>
<protein>
    <submittedName>
        <fullName evidence="2">Uncharacterized protein</fullName>
    </submittedName>
</protein>
<name>A0A914Y146_9BILA</name>
<dbReference type="AlphaFoldDB" id="A0A914Y146"/>
<keyword evidence="1" id="KW-1185">Reference proteome</keyword>
<evidence type="ECO:0000313" key="2">
    <source>
        <dbReference type="WBParaSite" id="PSU_v2.g12944.t1"/>
    </source>
</evidence>
<dbReference type="Proteomes" id="UP000887577">
    <property type="component" value="Unplaced"/>
</dbReference>
<sequence>MNIGRPQLGYGGPPGYDRPPDFQVPGNEIFRWNNWVRQRLEYDAWYGYGDDYACRCEEPATLKYNDIHAVNAFSAKYKKVQEDDLTDYSIFVKFRAD</sequence>